<dbReference type="EMBL" id="GIBP01001080">
    <property type="protein sequence ID" value="NDV30049.1"/>
    <property type="molecule type" value="Transcribed_RNA"/>
</dbReference>
<feature type="domain" description="DH" evidence="3">
    <location>
        <begin position="277"/>
        <end position="457"/>
    </location>
</feature>
<dbReference type="PANTHER" id="PTHR12673:SF159">
    <property type="entry name" value="LD03170P"/>
    <property type="match status" value="1"/>
</dbReference>
<dbReference type="AlphaFoldDB" id="A0A6B2KZB9"/>
<feature type="compositionally biased region" description="Polar residues" evidence="2">
    <location>
        <begin position="29"/>
        <end position="40"/>
    </location>
</feature>
<dbReference type="Pfam" id="PF00621">
    <property type="entry name" value="RhoGEF"/>
    <property type="match status" value="1"/>
</dbReference>
<proteinExistence type="predicted"/>
<dbReference type="GO" id="GO:0005085">
    <property type="term" value="F:guanyl-nucleotide exchange factor activity"/>
    <property type="evidence" value="ECO:0007669"/>
    <property type="project" value="InterPro"/>
</dbReference>
<evidence type="ECO:0000259" key="3">
    <source>
        <dbReference type="PROSITE" id="PS50010"/>
    </source>
</evidence>
<dbReference type="PANTHER" id="PTHR12673">
    <property type="entry name" value="FACIOGENITAL DYSPLASIA PROTEIN"/>
    <property type="match status" value="1"/>
</dbReference>
<organism evidence="4">
    <name type="scientific">Arcella intermedia</name>
    <dbReference type="NCBI Taxonomy" id="1963864"/>
    <lineage>
        <taxon>Eukaryota</taxon>
        <taxon>Amoebozoa</taxon>
        <taxon>Tubulinea</taxon>
        <taxon>Elardia</taxon>
        <taxon>Arcellinida</taxon>
        <taxon>Sphaerothecina</taxon>
        <taxon>Arcellidae</taxon>
        <taxon>Arcella</taxon>
    </lineage>
</organism>
<dbReference type="InterPro" id="IPR000219">
    <property type="entry name" value="DH_dom"/>
</dbReference>
<feature type="compositionally biased region" description="Basic residues" evidence="2">
    <location>
        <begin position="142"/>
        <end position="151"/>
    </location>
</feature>
<name>A0A6B2KZB9_9EUKA</name>
<evidence type="ECO:0000256" key="1">
    <source>
        <dbReference type="SAM" id="Coils"/>
    </source>
</evidence>
<dbReference type="CDD" id="cd00160">
    <property type="entry name" value="RhoGEF"/>
    <property type="match status" value="1"/>
</dbReference>
<evidence type="ECO:0000313" key="4">
    <source>
        <dbReference type="EMBL" id="NDV30049.1"/>
    </source>
</evidence>
<dbReference type="PROSITE" id="PS50010">
    <property type="entry name" value="DH_2"/>
    <property type="match status" value="1"/>
</dbReference>
<dbReference type="InterPro" id="IPR035899">
    <property type="entry name" value="DBL_dom_sf"/>
</dbReference>
<sequence length="620" mass="71122">MPQTTDQNAKQETQSISEPPQETPLLPTQAEQAKETTQSPRGEKDSIAERNPSLNTSVESLNQGRPSLNTSTDSINQRNTSLDSSTDSVDRTSLNTSSESHPGTGPMSSPISPDTPSENSTTEQSTPSRLVRHKKEPTNHKDRVKKKKKEHVRSDSERDVNQISEVAEEVDEIEELKAKLAKAQGEFYSLNEELESRRAQLTTLDRKILHKRKKLDKIQPSKYDTDPKFAAFTPHSKNIKSCQGILRRFRTRKNLKLFSAKMVSDYIAKADAQTGRLRLRSLQEILTTEKTYIENLEKLFDVFIKPLTLLAIVDEVEIENTFGDLDLLCDIGKLLHHKLEERINQWPTVQKFGDVILANVPSMKLYYRYIRNFNKSRDYLHKWEEEIPQYAAFIKEREMQLGGTLGAYLILPVQRLPRYELLLKAVIERTPPDHVDYQDLCLSLQKVKEVNVKIEQRQKSEDDNDALFSALKDQKRKERFKISNRIREVRRTAEIQGYLRIEVLRASLPQAMDSLVKIQYRKVQYVTELVKMNKKPKFTKSFVLSIADLTEESEVSFAVMVGKKRKRGALPATRTVNDLVAQGSGNLTINLSSDKGPFQIFITFMYKTEKDVHEAEKGRK</sequence>
<feature type="region of interest" description="Disordered" evidence="2">
    <location>
        <begin position="1"/>
        <end position="159"/>
    </location>
</feature>
<accession>A0A6B2KZB9</accession>
<feature type="coiled-coil region" evidence="1">
    <location>
        <begin position="163"/>
        <end position="193"/>
    </location>
</feature>
<keyword evidence="1" id="KW-0175">Coiled coil</keyword>
<dbReference type="SMART" id="SM00325">
    <property type="entry name" value="RhoGEF"/>
    <property type="match status" value="1"/>
</dbReference>
<dbReference type="Gene3D" id="1.20.900.10">
    <property type="entry name" value="Dbl homology (DH) domain"/>
    <property type="match status" value="1"/>
</dbReference>
<feature type="compositionally biased region" description="Polar residues" evidence="2">
    <location>
        <begin position="52"/>
        <end position="128"/>
    </location>
</feature>
<feature type="compositionally biased region" description="Polar residues" evidence="2">
    <location>
        <begin position="1"/>
        <end position="20"/>
    </location>
</feature>
<reference evidence="4" key="1">
    <citation type="journal article" date="2020" name="J. Eukaryot. Microbiol.">
        <title>De novo Sequencing, Assembly and Annotation of the Transcriptome for the Free-Living Testate Amoeba Arcella intermedia.</title>
        <authorList>
            <person name="Ribeiro G.M."/>
            <person name="Porfirio-Sousa A.L."/>
            <person name="Maurer-Alcala X.X."/>
            <person name="Katz L.A."/>
            <person name="Lahr D.J.G."/>
        </authorList>
    </citation>
    <scope>NUCLEOTIDE SEQUENCE</scope>
</reference>
<dbReference type="SUPFAM" id="SSF48065">
    <property type="entry name" value="DBL homology domain (DH-domain)"/>
    <property type="match status" value="1"/>
</dbReference>
<protein>
    <recommendedName>
        <fullName evidence="3">DH domain-containing protein</fullName>
    </recommendedName>
</protein>
<evidence type="ECO:0000256" key="2">
    <source>
        <dbReference type="SAM" id="MobiDB-lite"/>
    </source>
</evidence>
<dbReference type="GO" id="GO:0005737">
    <property type="term" value="C:cytoplasm"/>
    <property type="evidence" value="ECO:0007669"/>
    <property type="project" value="TreeGrafter"/>
</dbReference>
<dbReference type="InterPro" id="IPR051092">
    <property type="entry name" value="FYVE_RhoGEF_PH"/>
</dbReference>